<evidence type="ECO:0000256" key="1">
    <source>
        <dbReference type="SAM" id="SignalP"/>
    </source>
</evidence>
<organism evidence="2 3">
    <name type="scientific">Lichenibacterium minor</name>
    <dbReference type="NCBI Taxonomy" id="2316528"/>
    <lineage>
        <taxon>Bacteria</taxon>
        <taxon>Pseudomonadati</taxon>
        <taxon>Pseudomonadota</taxon>
        <taxon>Alphaproteobacteria</taxon>
        <taxon>Hyphomicrobiales</taxon>
        <taxon>Lichenihabitantaceae</taxon>
        <taxon>Lichenibacterium</taxon>
    </lineage>
</organism>
<sequence length="109" mass="11784">MRRVLPSLTLVALVAIGGAASAETCPEASAIAFNKLREAISLGVVLKPSDASNPIMCPAAHRVLNAYVQHLALFKRQQVLCGYPDPTVIANQQSTVDRIRTVVIPRYCR</sequence>
<proteinExistence type="predicted"/>
<dbReference type="AlphaFoldDB" id="A0A4Q2U2D6"/>
<gene>
    <name evidence="2" type="ORF">D3273_27155</name>
</gene>
<dbReference type="RefSeq" id="WP_129230091.1">
    <property type="nucleotide sequence ID" value="NZ_QYBB01000102.1"/>
</dbReference>
<reference evidence="2 3" key="2">
    <citation type="submission" date="2019-02" db="EMBL/GenBank/DDBJ databases">
        <title>'Lichenibacterium ramalinii' gen. nov. sp. nov., 'Lichenibacterium minor' gen. nov. sp. nov.</title>
        <authorList>
            <person name="Pankratov T."/>
        </authorList>
    </citation>
    <scope>NUCLEOTIDE SEQUENCE [LARGE SCALE GENOMIC DNA]</scope>
    <source>
        <strain evidence="2 3">RmlP026</strain>
    </source>
</reference>
<keyword evidence="3" id="KW-1185">Reference proteome</keyword>
<protein>
    <recommendedName>
        <fullName evidence="4">Rap1a immunity protein domain-containing protein</fullName>
    </recommendedName>
</protein>
<reference evidence="2 3" key="1">
    <citation type="submission" date="2018-12" db="EMBL/GenBank/DDBJ databases">
        <authorList>
            <person name="Grouzdev D.S."/>
            <person name="Krutkina M.S."/>
        </authorList>
    </citation>
    <scope>NUCLEOTIDE SEQUENCE [LARGE SCALE GENOMIC DNA]</scope>
    <source>
        <strain evidence="2 3">RmlP026</strain>
    </source>
</reference>
<dbReference type="EMBL" id="QYBB01000102">
    <property type="protein sequence ID" value="RYC28845.1"/>
    <property type="molecule type" value="Genomic_DNA"/>
</dbReference>
<evidence type="ECO:0000313" key="2">
    <source>
        <dbReference type="EMBL" id="RYC28845.1"/>
    </source>
</evidence>
<comment type="caution">
    <text evidence="2">The sequence shown here is derived from an EMBL/GenBank/DDBJ whole genome shotgun (WGS) entry which is preliminary data.</text>
</comment>
<feature type="signal peptide" evidence="1">
    <location>
        <begin position="1"/>
        <end position="22"/>
    </location>
</feature>
<dbReference type="Proteomes" id="UP000290759">
    <property type="component" value="Unassembled WGS sequence"/>
</dbReference>
<accession>A0A4Q2U2D6</accession>
<evidence type="ECO:0000313" key="3">
    <source>
        <dbReference type="Proteomes" id="UP000290759"/>
    </source>
</evidence>
<evidence type="ECO:0008006" key="4">
    <source>
        <dbReference type="Google" id="ProtNLM"/>
    </source>
</evidence>
<feature type="chain" id="PRO_5020633515" description="Rap1a immunity protein domain-containing protein" evidence="1">
    <location>
        <begin position="23"/>
        <end position="109"/>
    </location>
</feature>
<name>A0A4Q2U2D6_9HYPH</name>
<keyword evidence="1" id="KW-0732">Signal</keyword>